<name>A0ABR7CKH4_9BACT</name>
<feature type="domain" description="Glycosyltransferase 2-like" evidence="1">
    <location>
        <begin position="5"/>
        <end position="174"/>
    </location>
</feature>
<dbReference type="PANTHER" id="PTHR43685">
    <property type="entry name" value="GLYCOSYLTRANSFERASE"/>
    <property type="match status" value="1"/>
</dbReference>
<dbReference type="CDD" id="cd00761">
    <property type="entry name" value="Glyco_tranf_GTA_type"/>
    <property type="match status" value="1"/>
</dbReference>
<keyword evidence="3" id="KW-1185">Reference proteome</keyword>
<dbReference type="Gene3D" id="3.90.550.10">
    <property type="entry name" value="Spore Coat Polysaccharide Biosynthesis Protein SpsA, Chain A"/>
    <property type="match status" value="1"/>
</dbReference>
<evidence type="ECO:0000259" key="1">
    <source>
        <dbReference type="Pfam" id="PF00535"/>
    </source>
</evidence>
<dbReference type="RefSeq" id="WP_055202533.1">
    <property type="nucleotide sequence ID" value="NZ_JACOOK010000002.1"/>
</dbReference>
<protein>
    <submittedName>
        <fullName evidence="2">Glycosyltransferase family 2 protein</fullName>
    </submittedName>
</protein>
<proteinExistence type="predicted"/>
<sequence>MKKLSIVVATYNRAPYLLRTLESLARQTLSPGLFEILVVNNNSSDNTPEVVAGFAGSHPQLQVRMVTETSQGISYARNCGIASSVGQYIVFIDDDEEANPEFAKSYFCFFENNPGLDAAGGAVVPVYEAPLPAWYSYYIEKMITGAFDLGDRMVPFRGKRYPGVGNSGFRRRLFDRFGNFNTALGRSGANPMGGEEKDFFMRVRAQGIRYYYVPGAEIYHITPASKLTRAYFERLTRMIGVSERVRTRSEGGVSFPKRLLAEAVKWGGACVFAFGYLCRLQPLKGWYLLRMRWNITCGLLTGK</sequence>
<dbReference type="PANTHER" id="PTHR43685:SF3">
    <property type="entry name" value="SLR2126 PROTEIN"/>
    <property type="match status" value="1"/>
</dbReference>
<dbReference type="InterPro" id="IPR050834">
    <property type="entry name" value="Glycosyltransf_2"/>
</dbReference>
<evidence type="ECO:0000313" key="3">
    <source>
        <dbReference type="Proteomes" id="UP000636891"/>
    </source>
</evidence>
<evidence type="ECO:0000313" key="2">
    <source>
        <dbReference type="EMBL" id="MBC5616141.1"/>
    </source>
</evidence>
<accession>A0ABR7CKH4</accession>
<gene>
    <name evidence="2" type="ORF">H8S08_03790</name>
</gene>
<dbReference type="InterPro" id="IPR029044">
    <property type="entry name" value="Nucleotide-diphossugar_trans"/>
</dbReference>
<organism evidence="2 3">
    <name type="scientific">Alistipes hominis</name>
    <dbReference type="NCBI Taxonomy" id="2763015"/>
    <lineage>
        <taxon>Bacteria</taxon>
        <taxon>Pseudomonadati</taxon>
        <taxon>Bacteroidota</taxon>
        <taxon>Bacteroidia</taxon>
        <taxon>Bacteroidales</taxon>
        <taxon>Rikenellaceae</taxon>
        <taxon>Alistipes</taxon>
    </lineage>
</organism>
<dbReference type="Pfam" id="PF00535">
    <property type="entry name" value="Glycos_transf_2"/>
    <property type="match status" value="1"/>
</dbReference>
<dbReference type="SUPFAM" id="SSF53448">
    <property type="entry name" value="Nucleotide-diphospho-sugar transferases"/>
    <property type="match status" value="1"/>
</dbReference>
<dbReference type="Proteomes" id="UP000636891">
    <property type="component" value="Unassembled WGS sequence"/>
</dbReference>
<dbReference type="InterPro" id="IPR001173">
    <property type="entry name" value="Glyco_trans_2-like"/>
</dbReference>
<comment type="caution">
    <text evidence="2">The sequence shown here is derived from an EMBL/GenBank/DDBJ whole genome shotgun (WGS) entry which is preliminary data.</text>
</comment>
<reference evidence="2 3" key="1">
    <citation type="submission" date="2020-08" db="EMBL/GenBank/DDBJ databases">
        <title>Genome public.</title>
        <authorList>
            <person name="Liu C."/>
            <person name="Sun Q."/>
        </authorList>
    </citation>
    <scope>NUCLEOTIDE SEQUENCE [LARGE SCALE GENOMIC DNA]</scope>
    <source>
        <strain evidence="2 3">New-7</strain>
    </source>
</reference>
<dbReference type="EMBL" id="JACOOK010000002">
    <property type="protein sequence ID" value="MBC5616141.1"/>
    <property type="molecule type" value="Genomic_DNA"/>
</dbReference>